<keyword evidence="1" id="KW-0808">Transferase</keyword>
<name>V9GZY5_SOYBN</name>
<protein>
    <submittedName>
        <fullName evidence="1">Aminoalcoholphosphotransferase (AAPT1) mRNA</fullName>
    </submittedName>
</protein>
<organism evidence="1">
    <name type="scientific">Glycine max</name>
    <name type="common">Soybean</name>
    <name type="synonym">Glycine hispida</name>
    <dbReference type="NCBI Taxonomy" id="3847"/>
    <lineage>
        <taxon>Eukaryota</taxon>
        <taxon>Viridiplantae</taxon>
        <taxon>Streptophyta</taxon>
        <taxon>Embryophyta</taxon>
        <taxon>Tracheophyta</taxon>
        <taxon>Spermatophyta</taxon>
        <taxon>Magnoliopsida</taxon>
        <taxon>eudicotyledons</taxon>
        <taxon>Gunneridae</taxon>
        <taxon>Pentapetalae</taxon>
        <taxon>rosids</taxon>
        <taxon>fabids</taxon>
        <taxon>Fabales</taxon>
        <taxon>Fabaceae</taxon>
        <taxon>Papilionoideae</taxon>
        <taxon>50 kb inversion clade</taxon>
        <taxon>NPAAA clade</taxon>
        <taxon>indigoferoid/millettioid clade</taxon>
        <taxon>Phaseoleae</taxon>
        <taxon>Glycine</taxon>
        <taxon>Glycine subgen. Soja</taxon>
    </lineage>
</organism>
<accession>V9GZY5</accession>
<reference evidence="1" key="1">
    <citation type="journal article" date="1994" name="Plant Cell">
        <title>The AAPT1 gene of soybean complements a cholinephosphotransferase-deficient mutant of yeast.</title>
        <authorList>
            <person name="Dewey R.E."/>
            <person name="Wilson R.F."/>
            <person name="Novitzky W.P."/>
            <person name="Goode J.H."/>
        </authorList>
    </citation>
    <scope>NUCLEOTIDE SEQUENCE</scope>
    <source>
        <strain evidence="1">Dare</strain>
        <tissue evidence="1">Seed</tissue>
    </source>
</reference>
<dbReference type="GO" id="GO:0016740">
    <property type="term" value="F:transferase activity"/>
    <property type="evidence" value="ECO:0007669"/>
    <property type="project" value="UniProtKB-KW"/>
</dbReference>
<proteinExistence type="evidence at transcript level"/>
<evidence type="ECO:0000313" key="1">
    <source>
        <dbReference type="EMBL" id="AAA67718.1"/>
    </source>
</evidence>
<sequence>MKMVRCCRCFA</sequence>
<dbReference type="EMBL" id="U12735">
    <property type="protein sequence ID" value="AAA67718.1"/>
    <property type="molecule type" value="mRNA"/>
</dbReference>